<dbReference type="AlphaFoldDB" id="A0A328ZKJ9"/>
<name>A0A328ZKJ9_9BURK</name>
<feature type="chain" id="PRO_5016405835" description="Glycine zipper family protein" evidence="2">
    <location>
        <begin position="34"/>
        <end position="216"/>
    </location>
</feature>
<dbReference type="EMBL" id="QLTA01000002">
    <property type="protein sequence ID" value="RAR86164.1"/>
    <property type="molecule type" value="Genomic_DNA"/>
</dbReference>
<accession>A0A328ZKJ9</accession>
<reference evidence="3 4" key="1">
    <citation type="submission" date="2018-06" db="EMBL/GenBank/DDBJ databases">
        <title>Genomic Encyclopedia of Archaeal and Bacterial Type Strains, Phase II (KMG-II): from individual species to whole genera.</title>
        <authorList>
            <person name="Goeker M."/>
        </authorList>
    </citation>
    <scope>NUCLEOTIDE SEQUENCE [LARGE SCALE GENOMIC DNA]</scope>
    <source>
        <strain evidence="3 4">CFPB 3232</strain>
    </source>
</reference>
<evidence type="ECO:0000256" key="2">
    <source>
        <dbReference type="SAM" id="SignalP"/>
    </source>
</evidence>
<evidence type="ECO:0000256" key="1">
    <source>
        <dbReference type="SAM" id="MobiDB-lite"/>
    </source>
</evidence>
<sequence>MPLPPHPPHAPRRPPALLPAATLALVLAGCATAPPGPGPGPGPEPGEQARHAADLAECQRYAQQIGVATETLDGMLAGALVLASLAWSGGGSRDTVRDWAVAGGALGATQGLRPLERRRRAVESCMQARGHATGPYPVAMPLPQEPAPAAPVPLPSIASGVDGFNAGRLARAQSCSAQPVAALAAKGPGFETYTVACENGDALAIRCEFGNCRVLR</sequence>
<organism evidence="3 4">
    <name type="scientific">Paracidovorax anthurii</name>
    <dbReference type="NCBI Taxonomy" id="78229"/>
    <lineage>
        <taxon>Bacteria</taxon>
        <taxon>Pseudomonadati</taxon>
        <taxon>Pseudomonadota</taxon>
        <taxon>Betaproteobacteria</taxon>
        <taxon>Burkholderiales</taxon>
        <taxon>Comamonadaceae</taxon>
        <taxon>Paracidovorax</taxon>
    </lineage>
</organism>
<feature type="region of interest" description="Disordered" evidence="1">
    <location>
        <begin position="30"/>
        <end position="51"/>
    </location>
</feature>
<keyword evidence="2" id="KW-0732">Signal</keyword>
<gene>
    <name evidence="3" type="ORF">AX018_1002125</name>
</gene>
<feature type="compositionally biased region" description="Pro residues" evidence="1">
    <location>
        <begin position="34"/>
        <end position="44"/>
    </location>
</feature>
<feature type="signal peptide" evidence="2">
    <location>
        <begin position="1"/>
        <end position="33"/>
    </location>
</feature>
<evidence type="ECO:0000313" key="4">
    <source>
        <dbReference type="Proteomes" id="UP000248856"/>
    </source>
</evidence>
<evidence type="ECO:0000313" key="3">
    <source>
        <dbReference type="EMBL" id="RAR86164.1"/>
    </source>
</evidence>
<evidence type="ECO:0008006" key="5">
    <source>
        <dbReference type="Google" id="ProtNLM"/>
    </source>
</evidence>
<dbReference type="Proteomes" id="UP000248856">
    <property type="component" value="Unassembled WGS sequence"/>
</dbReference>
<comment type="caution">
    <text evidence="3">The sequence shown here is derived from an EMBL/GenBank/DDBJ whole genome shotgun (WGS) entry which is preliminary data.</text>
</comment>
<dbReference type="RefSeq" id="WP_245951389.1">
    <property type="nucleotide sequence ID" value="NZ_QLTA01000002.1"/>
</dbReference>
<protein>
    <recommendedName>
        <fullName evidence="5">Glycine zipper family protein</fullName>
    </recommendedName>
</protein>
<proteinExistence type="predicted"/>
<keyword evidence="4" id="KW-1185">Reference proteome</keyword>